<organism evidence="15 16">
    <name type="scientific">Neorhodopirellula pilleata</name>
    <dbReference type="NCBI Taxonomy" id="2714738"/>
    <lineage>
        <taxon>Bacteria</taxon>
        <taxon>Pseudomonadati</taxon>
        <taxon>Planctomycetota</taxon>
        <taxon>Planctomycetia</taxon>
        <taxon>Pirellulales</taxon>
        <taxon>Pirellulaceae</taxon>
        <taxon>Neorhodopirellula</taxon>
    </lineage>
</organism>
<dbReference type="HAMAP" id="MF_00983">
    <property type="entry name" value="PriA"/>
    <property type="match status" value="1"/>
</dbReference>
<evidence type="ECO:0000259" key="14">
    <source>
        <dbReference type="PROSITE" id="PS51192"/>
    </source>
</evidence>
<evidence type="ECO:0000256" key="4">
    <source>
        <dbReference type="ARBA" id="ARBA00022741"/>
    </source>
</evidence>
<dbReference type="InterPro" id="IPR027417">
    <property type="entry name" value="P-loop_NTPase"/>
</dbReference>
<evidence type="ECO:0000256" key="6">
    <source>
        <dbReference type="ARBA" id="ARBA00022806"/>
    </source>
</evidence>
<evidence type="ECO:0000256" key="2">
    <source>
        <dbReference type="ARBA" id="ARBA00022705"/>
    </source>
</evidence>
<evidence type="ECO:0000256" key="3">
    <source>
        <dbReference type="ARBA" id="ARBA00022723"/>
    </source>
</evidence>
<protein>
    <recommendedName>
        <fullName evidence="12">Replication restart protein PriA</fullName>
    </recommendedName>
    <alternativeName>
        <fullName evidence="12">ATP-dependent DNA helicase PriA</fullName>
        <ecNumber evidence="12">5.6.2.4</ecNumber>
    </alternativeName>
    <alternativeName>
        <fullName evidence="12">DNA 3'-5' helicase PriA</fullName>
    </alternativeName>
</protein>
<dbReference type="InterPro" id="IPR041222">
    <property type="entry name" value="PriA_3primeBD"/>
</dbReference>
<dbReference type="Pfam" id="PF00270">
    <property type="entry name" value="DEAD"/>
    <property type="match status" value="1"/>
</dbReference>
<dbReference type="NCBIfam" id="TIGR00595">
    <property type="entry name" value="priA"/>
    <property type="match status" value="1"/>
</dbReference>
<comment type="catalytic activity">
    <reaction evidence="11 12">
        <text>ATP + H2O = ADP + phosphate + H(+)</text>
        <dbReference type="Rhea" id="RHEA:13065"/>
        <dbReference type="ChEBI" id="CHEBI:15377"/>
        <dbReference type="ChEBI" id="CHEBI:15378"/>
        <dbReference type="ChEBI" id="CHEBI:30616"/>
        <dbReference type="ChEBI" id="CHEBI:43474"/>
        <dbReference type="ChEBI" id="CHEBI:456216"/>
        <dbReference type="EC" id="5.6.2.4"/>
    </reaction>
</comment>
<evidence type="ECO:0000256" key="7">
    <source>
        <dbReference type="ARBA" id="ARBA00022833"/>
    </source>
</evidence>
<dbReference type="FunFam" id="3.40.50.300:FF:000489">
    <property type="entry name" value="Primosome assembly protein PriA"/>
    <property type="match status" value="1"/>
</dbReference>
<dbReference type="PANTHER" id="PTHR30580:SF0">
    <property type="entry name" value="PRIMOSOMAL PROTEIN N"/>
    <property type="match status" value="1"/>
</dbReference>
<feature type="compositionally biased region" description="Acidic residues" evidence="13">
    <location>
        <begin position="44"/>
        <end position="55"/>
    </location>
</feature>
<keyword evidence="2 12" id="KW-0235">DNA replication</keyword>
<keyword evidence="6 12" id="KW-0347">Helicase</keyword>
<dbReference type="GO" id="GO:0016887">
    <property type="term" value="F:ATP hydrolysis activity"/>
    <property type="evidence" value="ECO:0007669"/>
    <property type="project" value="RHEA"/>
</dbReference>
<dbReference type="Pfam" id="PF17764">
    <property type="entry name" value="PriA_3primeBD"/>
    <property type="match status" value="1"/>
</dbReference>
<feature type="compositionally biased region" description="Low complexity" evidence="13">
    <location>
        <begin position="33"/>
        <end position="43"/>
    </location>
</feature>
<accession>A0A5C6AW96</accession>
<keyword evidence="9 12" id="KW-0238">DNA-binding</keyword>
<feature type="binding site" evidence="12">
    <location>
        <position position="522"/>
    </location>
    <ligand>
        <name>Zn(2+)</name>
        <dbReference type="ChEBI" id="CHEBI:29105"/>
        <label>2</label>
    </ligand>
</feature>
<comment type="catalytic activity">
    <reaction evidence="12">
        <text>Couples ATP hydrolysis with the unwinding of duplex DNA by translocating in the 3'-5' direction.</text>
        <dbReference type="EC" id="5.6.2.4"/>
    </reaction>
</comment>
<keyword evidence="7 12" id="KW-0862">Zinc</keyword>
<feature type="binding site" evidence="12">
    <location>
        <position position="516"/>
    </location>
    <ligand>
        <name>Zn(2+)</name>
        <dbReference type="ChEBI" id="CHEBI:29105"/>
        <label>1</label>
    </ligand>
</feature>
<evidence type="ECO:0000256" key="1">
    <source>
        <dbReference type="ARBA" id="ARBA00022515"/>
    </source>
</evidence>
<feature type="binding site" evidence="12">
    <location>
        <position position="553"/>
    </location>
    <ligand>
        <name>Zn(2+)</name>
        <dbReference type="ChEBI" id="CHEBI:29105"/>
        <label>1</label>
    </ligand>
</feature>
<evidence type="ECO:0000256" key="8">
    <source>
        <dbReference type="ARBA" id="ARBA00022840"/>
    </source>
</evidence>
<feature type="binding site" evidence="12">
    <location>
        <position position="525"/>
    </location>
    <ligand>
        <name>Zn(2+)</name>
        <dbReference type="ChEBI" id="CHEBI:29105"/>
        <label>2</label>
    </ligand>
</feature>
<evidence type="ECO:0000256" key="10">
    <source>
        <dbReference type="ARBA" id="ARBA00023235"/>
    </source>
</evidence>
<keyword evidence="3 12" id="KW-0479">Metal-binding</keyword>
<dbReference type="SMART" id="SM00487">
    <property type="entry name" value="DEXDc"/>
    <property type="match status" value="1"/>
</dbReference>
<dbReference type="RefSeq" id="WP_231602633.1">
    <property type="nucleotide sequence ID" value="NZ_SJPM01000001.1"/>
</dbReference>
<dbReference type="GO" id="GO:0006269">
    <property type="term" value="P:DNA replication, synthesis of primer"/>
    <property type="evidence" value="ECO:0007669"/>
    <property type="project" value="UniProtKB-KW"/>
</dbReference>
<feature type="region of interest" description="Disordered" evidence="13">
    <location>
        <begin position="24"/>
        <end position="58"/>
    </location>
</feature>
<dbReference type="Gene3D" id="3.40.50.300">
    <property type="entry name" value="P-loop containing nucleotide triphosphate hydrolases"/>
    <property type="match status" value="2"/>
</dbReference>
<dbReference type="GO" id="GO:0043138">
    <property type="term" value="F:3'-5' DNA helicase activity"/>
    <property type="evidence" value="ECO:0007669"/>
    <property type="project" value="UniProtKB-EC"/>
</dbReference>
<keyword evidence="1 12" id="KW-0639">Primosome</keyword>
<dbReference type="GO" id="GO:1990077">
    <property type="term" value="C:primosome complex"/>
    <property type="evidence" value="ECO:0007669"/>
    <property type="project" value="UniProtKB-UniRule"/>
</dbReference>
<dbReference type="InterPro" id="IPR040498">
    <property type="entry name" value="PriA_CRR"/>
</dbReference>
<feature type="binding site" evidence="12">
    <location>
        <position position="540"/>
    </location>
    <ligand>
        <name>Zn(2+)</name>
        <dbReference type="ChEBI" id="CHEBI:29105"/>
        <label>2</label>
    </ligand>
</feature>
<gene>
    <name evidence="12 15" type="primary">priA</name>
    <name evidence="15" type="ORF">Pla100_07070</name>
</gene>
<dbReference type="GO" id="GO:0003677">
    <property type="term" value="F:DNA binding"/>
    <property type="evidence" value="ECO:0007669"/>
    <property type="project" value="UniProtKB-UniRule"/>
</dbReference>
<dbReference type="Gene3D" id="3.40.1440.60">
    <property type="entry name" value="PriA, 3(prime) DNA-binding domain"/>
    <property type="match status" value="1"/>
</dbReference>
<comment type="caution">
    <text evidence="15">The sequence shown here is derived from an EMBL/GenBank/DDBJ whole genome shotgun (WGS) entry which is preliminary data.</text>
</comment>
<dbReference type="PANTHER" id="PTHR30580">
    <property type="entry name" value="PRIMOSOMAL PROTEIN N"/>
    <property type="match status" value="1"/>
</dbReference>
<keyword evidence="16" id="KW-1185">Reference proteome</keyword>
<dbReference type="InterPro" id="IPR014001">
    <property type="entry name" value="Helicase_ATP-bd"/>
</dbReference>
<feature type="binding site" evidence="12">
    <location>
        <position position="543"/>
    </location>
    <ligand>
        <name>Zn(2+)</name>
        <dbReference type="ChEBI" id="CHEBI:29105"/>
        <label>2</label>
    </ligand>
</feature>
<evidence type="ECO:0000256" key="9">
    <source>
        <dbReference type="ARBA" id="ARBA00023125"/>
    </source>
</evidence>
<dbReference type="GO" id="GO:0006302">
    <property type="term" value="P:double-strand break repair"/>
    <property type="evidence" value="ECO:0007669"/>
    <property type="project" value="InterPro"/>
</dbReference>
<comment type="function">
    <text evidence="12">Initiates the restart of stalled replication forks, which reloads the replicative helicase on sites other than the origin of replication. Recognizes and binds to abandoned replication forks and remodels them to uncover a helicase loading site. Promotes assembly of the primosome at these replication forks.</text>
</comment>
<dbReference type="InterPro" id="IPR005259">
    <property type="entry name" value="PriA"/>
</dbReference>
<comment type="subunit">
    <text evidence="12">Component of the replication restart primosome.</text>
</comment>
<evidence type="ECO:0000313" key="16">
    <source>
        <dbReference type="Proteomes" id="UP000316213"/>
    </source>
</evidence>
<reference evidence="15 16" key="1">
    <citation type="submission" date="2019-02" db="EMBL/GenBank/DDBJ databases">
        <title>Deep-cultivation of Planctomycetes and their phenomic and genomic characterization uncovers novel biology.</title>
        <authorList>
            <person name="Wiegand S."/>
            <person name="Jogler M."/>
            <person name="Boedeker C."/>
            <person name="Pinto D."/>
            <person name="Vollmers J."/>
            <person name="Rivas-Marin E."/>
            <person name="Kohn T."/>
            <person name="Peeters S.H."/>
            <person name="Heuer A."/>
            <person name="Rast P."/>
            <person name="Oberbeckmann S."/>
            <person name="Bunk B."/>
            <person name="Jeske O."/>
            <person name="Meyerdierks A."/>
            <person name="Storesund J.E."/>
            <person name="Kallscheuer N."/>
            <person name="Luecker S."/>
            <person name="Lage O.M."/>
            <person name="Pohl T."/>
            <person name="Merkel B.J."/>
            <person name="Hornburger P."/>
            <person name="Mueller R.-W."/>
            <person name="Bruemmer F."/>
            <person name="Labrenz M."/>
            <person name="Spormann A.M."/>
            <person name="Op Den Camp H."/>
            <person name="Overmann J."/>
            <person name="Amann R."/>
            <person name="Jetten M.S.M."/>
            <person name="Mascher T."/>
            <person name="Medema M.H."/>
            <person name="Devos D.P."/>
            <person name="Kaster A.-K."/>
            <person name="Ovreas L."/>
            <person name="Rohde M."/>
            <person name="Galperin M.Y."/>
            <person name="Jogler C."/>
        </authorList>
    </citation>
    <scope>NUCLEOTIDE SEQUENCE [LARGE SCALE GENOMIC DNA]</scope>
    <source>
        <strain evidence="15 16">Pla100</strain>
    </source>
</reference>
<dbReference type="FunFam" id="3.40.50.300:FF:002172">
    <property type="entry name" value="Primosomal protein N"/>
    <property type="match status" value="1"/>
</dbReference>
<evidence type="ECO:0000256" key="5">
    <source>
        <dbReference type="ARBA" id="ARBA00022801"/>
    </source>
</evidence>
<dbReference type="EC" id="5.6.2.4" evidence="12"/>
<dbReference type="InterPro" id="IPR041236">
    <property type="entry name" value="PriA_C"/>
</dbReference>
<keyword evidence="8 12" id="KW-0067">ATP-binding</keyword>
<dbReference type="InterPro" id="IPR011545">
    <property type="entry name" value="DEAD/DEAH_box_helicase_dom"/>
</dbReference>
<dbReference type="Pfam" id="PF00271">
    <property type="entry name" value="Helicase_C"/>
    <property type="match status" value="1"/>
</dbReference>
<dbReference type="PROSITE" id="PS51192">
    <property type="entry name" value="HELICASE_ATP_BIND_1"/>
    <property type="match status" value="1"/>
</dbReference>
<dbReference type="GO" id="GO:0008270">
    <property type="term" value="F:zinc ion binding"/>
    <property type="evidence" value="ECO:0007669"/>
    <property type="project" value="UniProtKB-UniRule"/>
</dbReference>
<evidence type="ECO:0000256" key="13">
    <source>
        <dbReference type="SAM" id="MobiDB-lite"/>
    </source>
</evidence>
<dbReference type="InterPro" id="IPR042115">
    <property type="entry name" value="PriA_3primeBD_sf"/>
</dbReference>
<dbReference type="GO" id="GO:0005524">
    <property type="term" value="F:ATP binding"/>
    <property type="evidence" value="ECO:0007669"/>
    <property type="project" value="UniProtKB-UniRule"/>
</dbReference>
<dbReference type="InterPro" id="IPR001650">
    <property type="entry name" value="Helicase_C-like"/>
</dbReference>
<dbReference type="SUPFAM" id="SSF52540">
    <property type="entry name" value="P-loop containing nucleoside triphosphate hydrolases"/>
    <property type="match status" value="2"/>
</dbReference>
<dbReference type="GO" id="GO:0006310">
    <property type="term" value="P:DNA recombination"/>
    <property type="evidence" value="ECO:0007669"/>
    <property type="project" value="InterPro"/>
</dbReference>
<keyword evidence="4 12" id="KW-0547">Nucleotide-binding</keyword>
<feature type="binding site" evidence="12">
    <location>
        <position position="556"/>
    </location>
    <ligand>
        <name>Zn(2+)</name>
        <dbReference type="ChEBI" id="CHEBI:29105"/>
        <label>1</label>
    </ligand>
</feature>
<evidence type="ECO:0000313" key="15">
    <source>
        <dbReference type="EMBL" id="TWU03777.1"/>
    </source>
</evidence>
<dbReference type="Proteomes" id="UP000316213">
    <property type="component" value="Unassembled WGS sequence"/>
</dbReference>
<keyword evidence="5 12" id="KW-0378">Hydrolase</keyword>
<dbReference type="SMART" id="SM00490">
    <property type="entry name" value="HELICc"/>
    <property type="match status" value="1"/>
</dbReference>
<dbReference type="EMBL" id="SJPM01000001">
    <property type="protein sequence ID" value="TWU03777.1"/>
    <property type="molecule type" value="Genomic_DNA"/>
</dbReference>
<dbReference type="GO" id="GO:0006270">
    <property type="term" value="P:DNA replication initiation"/>
    <property type="evidence" value="ECO:0007669"/>
    <property type="project" value="TreeGrafter"/>
</dbReference>
<comment type="similarity">
    <text evidence="12">Belongs to the helicase family. PriA subfamily.</text>
</comment>
<dbReference type="AlphaFoldDB" id="A0A5C6AW96"/>
<proteinExistence type="inferred from homology"/>
<evidence type="ECO:0000256" key="11">
    <source>
        <dbReference type="ARBA" id="ARBA00048988"/>
    </source>
</evidence>
<evidence type="ECO:0000256" key="12">
    <source>
        <dbReference type="HAMAP-Rule" id="MF_00983"/>
    </source>
</evidence>
<dbReference type="Pfam" id="PF18319">
    <property type="entry name" value="Zn_ribbon_PriA"/>
    <property type="match status" value="1"/>
</dbReference>
<feature type="domain" description="Helicase ATP-binding" evidence="14">
    <location>
        <begin position="286"/>
        <end position="451"/>
    </location>
</feature>
<feature type="binding site" evidence="12">
    <location>
        <position position="513"/>
    </location>
    <ligand>
        <name>Zn(2+)</name>
        <dbReference type="ChEBI" id="CHEBI:29105"/>
        <label>1</label>
    </ligand>
</feature>
<sequence length="810" mass="89693">MMKPSLDSVDSLLQDLLVPSSTSANSIWLPPTSDHLLPDASPPSDDEPEQAELFETDPPPWELTVQEDVRLASIVFAKSPHGPYDYRIPDHLREELKPGMRVGVPLGHRRKATPGWCVGIKEGSSAHRKLRDVTELYDESPLCDAALVRLVMWMSHYYQVPAGQVFDTLIPSSVRAAAGTRQTTYFSVSPDLTAEQIEKLPAKQKSVIECLIVQKKPMTAAELAVTAQCTEDPIRRLRKKECIVPEVRREMHTGIRIQAQTNDGEAKQDFTLTPQQTVALERINAAIDGGRGRTLLLHGVTGSGKTEVYIKAIEHVVSQAGSAIVMVPEISLTPQTRGRFESRFDSVAVLHSQMSPSERHFHWQRIRRGEVQVVIGPRSAVFAPLPNLGLIVLDEEHDTSFKQDTQPRYHARKVAHARAMALGIPLLLGSATPSMEAWHATQSGHAELISMPDRVANRPMPDVQLIDLRIRDERGVSGAISRPLHAAIEETLRDQGQAILLLNRRGFATTIQCPSCGHVVACPDCDMPLTHHRDGGKAMCHYCDYTIGTPPWCPACRFDGIRYGGLGTQKLEVEAKSKFPDAKIARMDSDTMKRPGSHQRVLSEFRSGEINLLLGTQMIAKGLDFPNVLLVGVINADSALHFPDFRAAERTFQLVTQVAGRTGRGDRGGRVIVQTFSPEHPAIQAASQHDYLKFVEGEMVNRRKFNYPPLGSVARIIIRGPLEDKTETVADAILARLESARDLLNAEVRILGPAPPPIVRLRGKYRFHLLLQASEAAVVGETIRRALADFKVDPKEDIEYLIDIDPMNLL</sequence>
<keyword evidence="10 12" id="KW-0413">Isomerase</keyword>
<name>A0A5C6AW96_9BACT</name>
<comment type="cofactor">
    <cofactor evidence="12">
        <name>Zn(2+)</name>
        <dbReference type="ChEBI" id="CHEBI:29105"/>
    </cofactor>
    <text evidence="12">Binds 2 zinc ions per subunit.</text>
</comment>
<dbReference type="Pfam" id="PF18074">
    <property type="entry name" value="PriA_C"/>
    <property type="match status" value="1"/>
</dbReference>
<dbReference type="CDD" id="cd17929">
    <property type="entry name" value="DEXHc_priA"/>
    <property type="match status" value="1"/>
</dbReference>